<keyword evidence="2" id="KW-1185">Reference proteome</keyword>
<dbReference type="EMBL" id="BAABAK010000015">
    <property type="protein sequence ID" value="GAA3972646.1"/>
    <property type="molecule type" value="Genomic_DNA"/>
</dbReference>
<dbReference type="RefSeq" id="WP_344767753.1">
    <property type="nucleotide sequence ID" value="NZ_BAABAK010000015.1"/>
</dbReference>
<dbReference type="Gene3D" id="1.10.30.50">
    <property type="match status" value="1"/>
</dbReference>
<proteinExistence type="predicted"/>
<protein>
    <recommendedName>
        <fullName evidence="3">HNH endonuclease</fullName>
    </recommendedName>
</protein>
<comment type="caution">
    <text evidence="1">The sequence shown here is derived from an EMBL/GenBank/DDBJ whole genome shotgun (WGS) entry which is preliminary data.</text>
</comment>
<sequence length="202" mass="23226">MPLNDNDKVLITEAIAAGGDVWANDSIKPVKDKIKAYYRGISGGHCCYCKSSFRGGFNMVIDIEHVLPKSKYADFIFELFNLNISCKRCNMLIKKDRLDFLLDEHMVQQDPRNTDKYLLIHPNLDEYFEHMSLDVVIRNQKEMVKFSPIKPKGQFTYDFFRLSELEVNSLNSAQGIGQKSEPLSVNLPQDMQDVANDLIRQL</sequence>
<evidence type="ECO:0000313" key="2">
    <source>
        <dbReference type="Proteomes" id="UP001501081"/>
    </source>
</evidence>
<name>A0ABP7PWS0_9SPHI</name>
<dbReference type="Proteomes" id="UP001501081">
    <property type="component" value="Unassembled WGS sequence"/>
</dbReference>
<organism evidence="1 2">
    <name type="scientific">Pedobacter ginsengiterrae</name>
    <dbReference type="NCBI Taxonomy" id="871696"/>
    <lineage>
        <taxon>Bacteria</taxon>
        <taxon>Pseudomonadati</taxon>
        <taxon>Bacteroidota</taxon>
        <taxon>Sphingobacteriia</taxon>
        <taxon>Sphingobacteriales</taxon>
        <taxon>Sphingobacteriaceae</taxon>
        <taxon>Pedobacter</taxon>
    </lineage>
</organism>
<evidence type="ECO:0008006" key="3">
    <source>
        <dbReference type="Google" id="ProtNLM"/>
    </source>
</evidence>
<accession>A0ABP7PWS0</accession>
<evidence type="ECO:0000313" key="1">
    <source>
        <dbReference type="EMBL" id="GAA3972646.1"/>
    </source>
</evidence>
<gene>
    <name evidence="1" type="ORF">GCM10022246_26200</name>
</gene>
<reference evidence="2" key="1">
    <citation type="journal article" date="2019" name="Int. J. Syst. Evol. Microbiol.">
        <title>The Global Catalogue of Microorganisms (GCM) 10K type strain sequencing project: providing services to taxonomists for standard genome sequencing and annotation.</title>
        <authorList>
            <consortium name="The Broad Institute Genomics Platform"/>
            <consortium name="The Broad Institute Genome Sequencing Center for Infectious Disease"/>
            <person name="Wu L."/>
            <person name="Ma J."/>
        </authorList>
    </citation>
    <scope>NUCLEOTIDE SEQUENCE [LARGE SCALE GENOMIC DNA]</scope>
    <source>
        <strain evidence="2">JCM 17338</strain>
    </source>
</reference>